<name>A0AC35UEI4_9BILA</name>
<dbReference type="WBParaSite" id="RSKR_0001094700.1">
    <property type="protein sequence ID" value="RSKR_0001094700.1"/>
    <property type="gene ID" value="RSKR_0001094700"/>
</dbReference>
<sequence length="515" mass="57786">MANVSAITAIHNLCPALYDFPSNITIGDLLNREECFGSKINFLEIIKAGEAELTTSAISYFQELTKMNAGYIEDALQQEMMGDDSLAPMPIRLLMTMVFSLLSIIGVVGNLLVIAVVFKVQGMITPTNCYLCSLAISDCLFFLCTAPTELSYIHTDNFIFGSIGCSLSTYLPFLAINTSSLSIAAFTIERYIGICHPIRARYICTVKRAKHIILGIWLFCIVYNSPWLYLASIQTDVVGVTCSFSLARDNWMYKVMFLGDFFGFYVLPMLLYFIIYGKIAFTLSQNSIKTSFVKTSIIKSSVVNKEKKKSTGSTDLIKKLVVAPLSTEEPVTSCKHSGGKSNQVIKMLALVVLVFAVCWLPYRAMVMYNSFSSEKWSPEWFIFFAKTMIFMNCAINPILYNHMSKKFRNAFRKFFSSSSLFTCFNLESQKLCTNGYGTKNYSMYYDKIRESHHENVHPLLGKLNKKATSELIKIVIENSEDTFDLTSKGMTCETVLSTQRLISGSSTCTNESTLS</sequence>
<proteinExistence type="predicted"/>
<reference evidence="2" key="1">
    <citation type="submission" date="2016-11" db="UniProtKB">
        <authorList>
            <consortium name="WormBaseParasite"/>
        </authorList>
    </citation>
    <scope>IDENTIFICATION</scope>
    <source>
        <strain evidence="2">KR3021</strain>
    </source>
</reference>
<organism evidence="1 2">
    <name type="scientific">Rhabditophanes sp. KR3021</name>
    <dbReference type="NCBI Taxonomy" id="114890"/>
    <lineage>
        <taxon>Eukaryota</taxon>
        <taxon>Metazoa</taxon>
        <taxon>Ecdysozoa</taxon>
        <taxon>Nematoda</taxon>
        <taxon>Chromadorea</taxon>
        <taxon>Rhabditida</taxon>
        <taxon>Tylenchina</taxon>
        <taxon>Panagrolaimomorpha</taxon>
        <taxon>Strongyloidoidea</taxon>
        <taxon>Alloionematidae</taxon>
        <taxon>Rhabditophanes</taxon>
    </lineage>
</organism>
<accession>A0AC35UEI4</accession>
<evidence type="ECO:0000313" key="1">
    <source>
        <dbReference type="Proteomes" id="UP000095286"/>
    </source>
</evidence>
<dbReference type="Proteomes" id="UP000095286">
    <property type="component" value="Unplaced"/>
</dbReference>
<protein>
    <submittedName>
        <fullName evidence="2">Thyrotropin-releasing hormone receptor</fullName>
    </submittedName>
</protein>
<evidence type="ECO:0000313" key="2">
    <source>
        <dbReference type="WBParaSite" id="RSKR_0001094700.1"/>
    </source>
</evidence>